<dbReference type="InterPro" id="IPR019734">
    <property type="entry name" value="TPR_rpt"/>
</dbReference>
<keyword evidence="2" id="KW-0472">Membrane</keyword>
<keyword evidence="1" id="KW-0802">TPR repeat</keyword>
<dbReference type="InterPro" id="IPR024480">
    <property type="entry name" value="DUF3868"/>
</dbReference>
<protein>
    <recommendedName>
        <fullName evidence="3">OmpA-like domain-containing protein</fullName>
    </recommendedName>
</protein>
<dbReference type="Pfam" id="PF00515">
    <property type="entry name" value="TPR_1"/>
    <property type="match status" value="1"/>
</dbReference>
<dbReference type="PROSITE" id="PS51123">
    <property type="entry name" value="OMPA_2"/>
    <property type="match status" value="1"/>
</dbReference>
<dbReference type="InterPro" id="IPR036737">
    <property type="entry name" value="OmpA-like_sf"/>
</dbReference>
<dbReference type="Pfam" id="PF12984">
    <property type="entry name" value="DUF3868"/>
    <property type="match status" value="1"/>
</dbReference>
<name>A0A212J199_9BACT</name>
<dbReference type="AlphaFoldDB" id="A0A212J199"/>
<proteinExistence type="predicted"/>
<feature type="domain" description="OmpA-like" evidence="3">
    <location>
        <begin position="188"/>
        <end position="315"/>
    </location>
</feature>
<dbReference type="PROSITE" id="PS50005">
    <property type="entry name" value="TPR"/>
    <property type="match status" value="1"/>
</dbReference>
<dbReference type="InterPro" id="IPR011990">
    <property type="entry name" value="TPR-like_helical_dom_sf"/>
</dbReference>
<dbReference type="RefSeq" id="WP_296946828.1">
    <property type="nucleotide sequence ID" value="NZ_LT599021.1"/>
</dbReference>
<dbReference type="Gene3D" id="3.30.1330.60">
    <property type="entry name" value="OmpA-like domain"/>
    <property type="match status" value="1"/>
</dbReference>
<dbReference type="EMBL" id="FLUL01000001">
    <property type="protein sequence ID" value="SBV93229.1"/>
    <property type="molecule type" value="Genomic_DNA"/>
</dbReference>
<dbReference type="SUPFAM" id="SSF48452">
    <property type="entry name" value="TPR-like"/>
    <property type="match status" value="1"/>
</dbReference>
<dbReference type="InterPro" id="IPR006665">
    <property type="entry name" value="OmpA-like"/>
</dbReference>
<sequence length="487" mass="55012">MKRTIILKIYLFVSLAGFIIPVHSQAQSEQVKISGEYFIKQDNKVAIKMEVILDEIHVNRNDMVILTPILKSNQNKLDSLSLPPVVVTGSLRNKILNRNSTFGKDLPFSTEPNAIIKRNNNTAQSVDYNVSVPYRAWMDDASISMLRTTSGCANCYTVSDDQLIAQNILPKRDLASYQLSFIVPEVEVKARKDRHTATFNYIVDRYELLRDFGNNQSEFDQVDRVIGEIQNNNDLQITEFSIAGYASPEGGFEHNKVLSENRANSFADYLVTKFGITRNKFTVEGFGEDWAGLKNAVYASNLSNKQAILDIIDKTSNPDARDAKLKRLSNGETYRTLLNEYYPPLRRTEYAIAYVVRPFNVEEARQIIKTNPKLLSLNEMYLVAHSYPTSSKEFREVFDIAVRLYPESDIAIMNSAAADIESKNLDAAIDRLNKIERNPKAWNNLGVAYILKGNTEKALDYFAKAADSGSVDGKKNLETLQKAINIK</sequence>
<evidence type="ECO:0000313" key="4">
    <source>
        <dbReference type="EMBL" id="SBV93229.1"/>
    </source>
</evidence>
<evidence type="ECO:0000259" key="3">
    <source>
        <dbReference type="PROSITE" id="PS51123"/>
    </source>
</evidence>
<reference evidence="4" key="1">
    <citation type="submission" date="2016-04" db="EMBL/GenBank/DDBJ databases">
        <authorList>
            <person name="Evans L.H."/>
            <person name="Alamgir A."/>
            <person name="Owens N."/>
            <person name="Weber N.D."/>
            <person name="Virtaneva K."/>
            <person name="Barbian K."/>
            <person name="Babar A."/>
            <person name="Rosenke K."/>
        </authorList>
    </citation>
    <scope>NUCLEOTIDE SEQUENCE</scope>
    <source>
        <strain evidence="4">86-2</strain>
    </source>
</reference>
<dbReference type="Pfam" id="PF00691">
    <property type="entry name" value="OmpA"/>
    <property type="match status" value="1"/>
</dbReference>
<dbReference type="SMART" id="SM00028">
    <property type="entry name" value="TPR"/>
    <property type="match status" value="1"/>
</dbReference>
<dbReference type="SUPFAM" id="SSF103088">
    <property type="entry name" value="OmpA-like"/>
    <property type="match status" value="1"/>
</dbReference>
<dbReference type="GO" id="GO:0016020">
    <property type="term" value="C:membrane"/>
    <property type="evidence" value="ECO:0007669"/>
    <property type="project" value="UniProtKB-UniRule"/>
</dbReference>
<dbReference type="Gene3D" id="1.25.40.10">
    <property type="entry name" value="Tetratricopeptide repeat domain"/>
    <property type="match status" value="1"/>
</dbReference>
<feature type="repeat" description="TPR" evidence="1">
    <location>
        <begin position="439"/>
        <end position="472"/>
    </location>
</feature>
<evidence type="ECO:0000256" key="1">
    <source>
        <dbReference type="PROSITE-ProRule" id="PRU00339"/>
    </source>
</evidence>
<organism evidence="4">
    <name type="scientific">uncultured Dysgonomonas sp</name>
    <dbReference type="NCBI Taxonomy" id="206096"/>
    <lineage>
        <taxon>Bacteria</taxon>
        <taxon>Pseudomonadati</taxon>
        <taxon>Bacteroidota</taxon>
        <taxon>Bacteroidia</taxon>
        <taxon>Bacteroidales</taxon>
        <taxon>Dysgonomonadaceae</taxon>
        <taxon>Dysgonomonas</taxon>
        <taxon>environmental samples</taxon>
    </lineage>
</organism>
<evidence type="ECO:0000256" key="2">
    <source>
        <dbReference type="PROSITE-ProRule" id="PRU00473"/>
    </source>
</evidence>
<accession>A0A212J199</accession>
<gene>
    <name evidence="4" type="ORF">KL86DYS2_10503</name>
</gene>